<organism evidence="2 3">
    <name type="scientific">Puccinia coronata f. sp. avenae</name>
    <dbReference type="NCBI Taxonomy" id="200324"/>
    <lineage>
        <taxon>Eukaryota</taxon>
        <taxon>Fungi</taxon>
        <taxon>Dikarya</taxon>
        <taxon>Basidiomycota</taxon>
        <taxon>Pucciniomycotina</taxon>
        <taxon>Pucciniomycetes</taxon>
        <taxon>Pucciniales</taxon>
        <taxon>Pucciniaceae</taxon>
        <taxon>Puccinia</taxon>
    </lineage>
</organism>
<dbReference type="Proteomes" id="UP000235392">
    <property type="component" value="Unassembled WGS sequence"/>
</dbReference>
<feature type="compositionally biased region" description="Polar residues" evidence="1">
    <location>
        <begin position="52"/>
        <end position="69"/>
    </location>
</feature>
<proteinExistence type="predicted"/>
<protein>
    <submittedName>
        <fullName evidence="2">Uncharacterized protein</fullName>
    </submittedName>
</protein>
<evidence type="ECO:0000313" key="3">
    <source>
        <dbReference type="Proteomes" id="UP000235392"/>
    </source>
</evidence>
<evidence type="ECO:0000313" key="2">
    <source>
        <dbReference type="EMBL" id="PLW31249.1"/>
    </source>
</evidence>
<evidence type="ECO:0000256" key="1">
    <source>
        <dbReference type="SAM" id="MobiDB-lite"/>
    </source>
</evidence>
<sequence>MPRTYSVRNPFKHQTQSEQIRQKATSERDQRRNAESRMFLNVITRRRPPPAQTSTSAHTEMPSTSNNLHEPNLDNDEADPEQEFVFPPYDAGEDTPHDPTGLDGWDSIPWTVEGEPHRRLQPLDYLLTQEIRTTH</sequence>
<feature type="compositionally biased region" description="Basic and acidic residues" evidence="1">
    <location>
        <begin position="20"/>
        <end position="35"/>
    </location>
</feature>
<accession>A0A2N5U0G7</accession>
<reference evidence="2 3" key="1">
    <citation type="submission" date="2017-11" db="EMBL/GenBank/DDBJ databases">
        <title>De novo assembly and phasing of dikaryotic genomes from two isolates of Puccinia coronata f. sp. avenae, the causal agent of oat crown rust.</title>
        <authorList>
            <person name="Miller M.E."/>
            <person name="Zhang Y."/>
            <person name="Omidvar V."/>
            <person name="Sperschneider J."/>
            <person name="Schwessinger B."/>
            <person name="Raley C."/>
            <person name="Palmer J.M."/>
            <person name="Garnica D."/>
            <person name="Upadhyaya N."/>
            <person name="Rathjen J."/>
            <person name="Taylor J.M."/>
            <person name="Park R.F."/>
            <person name="Dodds P.N."/>
            <person name="Hirsch C.D."/>
            <person name="Kianian S.F."/>
            <person name="Figueroa M."/>
        </authorList>
    </citation>
    <scope>NUCLEOTIDE SEQUENCE [LARGE SCALE GENOMIC DNA]</scope>
    <source>
        <strain evidence="2">12SD80</strain>
    </source>
</reference>
<comment type="caution">
    <text evidence="2">The sequence shown here is derived from an EMBL/GenBank/DDBJ whole genome shotgun (WGS) entry which is preliminary data.</text>
</comment>
<gene>
    <name evidence="2" type="ORF">PCASD_18065</name>
</gene>
<feature type="region of interest" description="Disordered" evidence="1">
    <location>
        <begin position="1"/>
        <end position="118"/>
    </location>
</feature>
<name>A0A2N5U0G7_9BASI</name>
<dbReference type="EMBL" id="PGCI01000274">
    <property type="protein sequence ID" value="PLW31249.1"/>
    <property type="molecule type" value="Genomic_DNA"/>
</dbReference>
<feature type="compositionally biased region" description="Acidic residues" evidence="1">
    <location>
        <begin position="73"/>
        <end position="82"/>
    </location>
</feature>
<dbReference type="AlphaFoldDB" id="A0A2N5U0G7"/>